<sequence length="561" mass="63451">MEFCLGMDDEPTESLWIRIKERTVKDDIVVGVCYRPPDQKEQADELLYRQIGTASSLQALILVGDLNQPNICWRDNTAGHKQSRRFLECIDDSFLTQVIEELVRGGALLDLILINNEGLVGDVKVKGSLGCSDHEMVEFRILREGSGTKSKLTTLDFRSAGFGLLKDLLGRFPGGKRGPRKLVNIQGSPSPSSREFHPNKYEVRDVKDNKKGFYKYIGDKRKTRENVGLLLNEMGNLVTQDMEKAEKGKKEDPGNYRLVSLTLIAGKVTEQIILETTSRHMKDKKIIRNSQHEFTTGKLCLTNFINFYDEMTGLVDEGRAVDIVYLDFSKAFDTVSHKILIDKLYGQADSEGTILGPILFNIFINDLHDGAECTLSKFADDTKLGGVADTPEDHAVIQRDLDRLEKWADRNLMKFNKGKCKVLHLRRNNPMQQYMLGATQLESSFAEKDLGVLVGTRLSMSQQCALVAKKANGILGCIRQSIASRSRELIFPLSSALLGPYVEYCVQFWVPQYKRDMDILERVQQRATKMMKGLEHLSYEERVRELGLFSLEKRRLGAGSY</sequence>
<dbReference type="Proteomes" id="UP001623348">
    <property type="component" value="Unassembled WGS sequence"/>
</dbReference>
<dbReference type="Pfam" id="PF00078">
    <property type="entry name" value="RVT_1"/>
    <property type="match status" value="1"/>
</dbReference>
<protein>
    <submittedName>
        <fullName evidence="4">Mitochondrial enolase superfamily member 1</fullName>
    </submittedName>
</protein>
<dbReference type="Pfam" id="PF14529">
    <property type="entry name" value="Exo_endo_phos_2"/>
    <property type="match status" value="1"/>
</dbReference>
<name>A0ABC9YGR4_GRUJA</name>
<evidence type="ECO:0000313" key="5">
    <source>
        <dbReference type="Proteomes" id="UP001623348"/>
    </source>
</evidence>
<evidence type="ECO:0000259" key="2">
    <source>
        <dbReference type="Pfam" id="PF14529"/>
    </source>
</evidence>
<proteinExistence type="predicted"/>
<dbReference type="SUPFAM" id="SSF56219">
    <property type="entry name" value="DNase I-like"/>
    <property type="match status" value="1"/>
</dbReference>
<comment type="caution">
    <text evidence="4">The sequence shown here is derived from an EMBL/GenBank/DDBJ whole genome shotgun (WGS) entry which is preliminary data.</text>
</comment>
<dbReference type="AlphaFoldDB" id="A0ABC9YGR4"/>
<dbReference type="PANTHER" id="PTHR33332">
    <property type="entry name" value="REVERSE TRANSCRIPTASE DOMAIN-CONTAINING PROTEIN"/>
    <property type="match status" value="1"/>
</dbReference>
<feature type="domain" description="Endonuclease/exonuclease/phosphatase" evidence="2">
    <location>
        <begin position="29"/>
        <end position="137"/>
    </location>
</feature>
<dbReference type="InterPro" id="IPR005135">
    <property type="entry name" value="Endo/exonuclease/phosphatase"/>
</dbReference>
<reference evidence="4 5" key="1">
    <citation type="submission" date="2024-06" db="EMBL/GenBank/DDBJ databases">
        <title>The draft genome of Grus japonensis, version 3.</title>
        <authorList>
            <person name="Nabeshima K."/>
            <person name="Suzuki S."/>
            <person name="Onuma M."/>
        </authorList>
    </citation>
    <scope>NUCLEOTIDE SEQUENCE [LARGE SCALE GENOMIC DNA]</scope>
    <source>
        <strain evidence="4 5">451A</strain>
    </source>
</reference>
<dbReference type="InterPro" id="IPR000477">
    <property type="entry name" value="RT_dom"/>
</dbReference>
<dbReference type="Gene3D" id="3.60.10.10">
    <property type="entry name" value="Endonuclease/exonuclease/phosphatase"/>
    <property type="match status" value="1"/>
</dbReference>
<organism evidence="4 5">
    <name type="scientific">Grus japonensis</name>
    <name type="common">Japanese crane</name>
    <name type="synonym">Red-crowned crane</name>
    <dbReference type="NCBI Taxonomy" id="30415"/>
    <lineage>
        <taxon>Eukaryota</taxon>
        <taxon>Metazoa</taxon>
        <taxon>Chordata</taxon>
        <taxon>Craniata</taxon>
        <taxon>Vertebrata</taxon>
        <taxon>Euteleostomi</taxon>
        <taxon>Archelosauria</taxon>
        <taxon>Archosauria</taxon>
        <taxon>Dinosauria</taxon>
        <taxon>Saurischia</taxon>
        <taxon>Theropoda</taxon>
        <taxon>Coelurosauria</taxon>
        <taxon>Aves</taxon>
        <taxon>Neognathae</taxon>
        <taxon>Neoaves</taxon>
        <taxon>Gruiformes</taxon>
        <taxon>Gruidae</taxon>
        <taxon>Grus</taxon>
    </lineage>
</organism>
<gene>
    <name evidence="3" type="ORF">GRJ2_003376000</name>
    <name evidence="4" type="ORF">GRJ2_003376800</name>
</gene>
<dbReference type="CDD" id="cd01650">
    <property type="entry name" value="RT_nLTR_like"/>
    <property type="match status" value="1"/>
</dbReference>
<evidence type="ECO:0000259" key="1">
    <source>
        <dbReference type="Pfam" id="PF00078"/>
    </source>
</evidence>
<keyword evidence="5" id="KW-1185">Reference proteome</keyword>
<feature type="domain" description="Reverse transcriptase" evidence="1">
    <location>
        <begin position="249"/>
        <end position="344"/>
    </location>
</feature>
<accession>A0ABC9YGR4</accession>
<dbReference type="InterPro" id="IPR036691">
    <property type="entry name" value="Endo/exonu/phosph_ase_sf"/>
</dbReference>
<evidence type="ECO:0000313" key="4">
    <source>
        <dbReference type="EMBL" id="GAB0209111.1"/>
    </source>
</evidence>
<dbReference type="EMBL" id="BAAFJT010000299">
    <property type="protein sequence ID" value="GAB0209111.1"/>
    <property type="molecule type" value="Genomic_DNA"/>
</dbReference>
<dbReference type="EMBL" id="BAAFJT010000299">
    <property type="protein sequence ID" value="GAB0209103.1"/>
    <property type="molecule type" value="Genomic_DNA"/>
</dbReference>
<evidence type="ECO:0000313" key="3">
    <source>
        <dbReference type="EMBL" id="GAB0209103.1"/>
    </source>
</evidence>